<name>A0A1I2GL86_9BACT</name>
<protein>
    <recommendedName>
        <fullName evidence="1">FHA domain-containing protein</fullName>
    </recommendedName>
</protein>
<organism evidence="2 3">
    <name type="scientific">Nannocystis exedens</name>
    <dbReference type="NCBI Taxonomy" id="54"/>
    <lineage>
        <taxon>Bacteria</taxon>
        <taxon>Pseudomonadati</taxon>
        <taxon>Myxococcota</taxon>
        <taxon>Polyangia</taxon>
        <taxon>Nannocystales</taxon>
        <taxon>Nannocystaceae</taxon>
        <taxon>Nannocystis</taxon>
    </lineage>
</organism>
<reference evidence="3" key="1">
    <citation type="submission" date="2016-10" db="EMBL/GenBank/DDBJ databases">
        <authorList>
            <person name="Varghese N."/>
            <person name="Submissions S."/>
        </authorList>
    </citation>
    <scope>NUCLEOTIDE SEQUENCE [LARGE SCALE GENOMIC DNA]</scope>
    <source>
        <strain evidence="3">ATCC 25963</strain>
    </source>
</reference>
<dbReference type="STRING" id="54.SAMN02745121_07371"/>
<gene>
    <name evidence="2" type="ORF">SAMN02745121_07371</name>
</gene>
<accession>A0A1I2GL86</accession>
<proteinExistence type="predicted"/>
<dbReference type="InterPro" id="IPR008984">
    <property type="entry name" value="SMAD_FHA_dom_sf"/>
</dbReference>
<dbReference type="InterPro" id="IPR000253">
    <property type="entry name" value="FHA_dom"/>
</dbReference>
<keyword evidence="3" id="KW-1185">Reference proteome</keyword>
<evidence type="ECO:0000313" key="2">
    <source>
        <dbReference type="EMBL" id="SFF17983.1"/>
    </source>
</evidence>
<evidence type="ECO:0000313" key="3">
    <source>
        <dbReference type="Proteomes" id="UP000199400"/>
    </source>
</evidence>
<sequence length="311" mass="34579">MLQGRYTPFVRFRLPDGRSAQVAAGGLIGRASTAELRIESPEVSEAHAFISMRGRHLQILSLRRWIILDGERKSSIILAPGQRIRLSQNVTLDVEAVELPDRVMVLYGDGQELCTLSESVYSIVTASSGPSQTPSYKLHPEYLPGAEAYIWGTSDGFTLRVGDREPVELSAGTSWELRGHHFAVQARPLGDGALSTRSIGQNDPPLTIVARYDTVYVRMPGRPECVIAGLLARIVSELATINRLVSWEAVAREIWGDETDRGIMRQNWDRNLRRLRAQLREAGIRPDLVRPDGKGNVELYLLPQDTVVDES</sequence>
<dbReference type="RefSeq" id="WP_143141224.1">
    <property type="nucleotide sequence ID" value="NZ_FOMX01000033.1"/>
</dbReference>
<dbReference type="EMBL" id="FOMX01000033">
    <property type="protein sequence ID" value="SFF17983.1"/>
    <property type="molecule type" value="Genomic_DNA"/>
</dbReference>
<dbReference type="SUPFAM" id="SSF49879">
    <property type="entry name" value="SMAD/FHA domain"/>
    <property type="match status" value="1"/>
</dbReference>
<dbReference type="Proteomes" id="UP000199400">
    <property type="component" value="Unassembled WGS sequence"/>
</dbReference>
<dbReference type="PROSITE" id="PS50006">
    <property type="entry name" value="FHA_DOMAIN"/>
    <property type="match status" value="1"/>
</dbReference>
<dbReference type="Gene3D" id="2.60.200.20">
    <property type="match status" value="1"/>
</dbReference>
<dbReference type="AlphaFoldDB" id="A0A1I2GL86"/>
<feature type="domain" description="FHA" evidence="1">
    <location>
        <begin position="26"/>
        <end position="84"/>
    </location>
</feature>
<evidence type="ECO:0000259" key="1">
    <source>
        <dbReference type="PROSITE" id="PS50006"/>
    </source>
</evidence>